<proteinExistence type="predicted"/>
<dbReference type="OrthoDB" id="203809at2157"/>
<evidence type="ECO:0000256" key="1">
    <source>
        <dbReference type="SAM" id="MobiDB-lite"/>
    </source>
</evidence>
<dbReference type="InterPro" id="IPR055532">
    <property type="entry name" value="DUF7108_N"/>
</dbReference>
<organism evidence="4 5">
    <name type="scientific">Halomarina oriensis</name>
    <dbReference type="NCBI Taxonomy" id="671145"/>
    <lineage>
        <taxon>Archaea</taxon>
        <taxon>Methanobacteriati</taxon>
        <taxon>Methanobacteriota</taxon>
        <taxon>Stenosarchaea group</taxon>
        <taxon>Halobacteria</taxon>
        <taxon>Halobacteriales</taxon>
        <taxon>Natronomonadaceae</taxon>
        <taxon>Halomarina</taxon>
    </lineage>
</organism>
<feature type="compositionally biased region" description="Polar residues" evidence="1">
    <location>
        <begin position="1"/>
        <end position="14"/>
    </location>
</feature>
<evidence type="ECO:0000313" key="4">
    <source>
        <dbReference type="EMBL" id="MWG35435.1"/>
    </source>
</evidence>
<name>A0A6B0GTH4_9EURY</name>
<feature type="domain" description="DUF7108" evidence="3">
    <location>
        <begin position="109"/>
        <end position="193"/>
    </location>
</feature>
<feature type="compositionally biased region" description="Acidic residues" evidence="1">
    <location>
        <begin position="15"/>
        <end position="27"/>
    </location>
</feature>
<feature type="compositionally biased region" description="Basic and acidic residues" evidence="1">
    <location>
        <begin position="28"/>
        <end position="40"/>
    </location>
</feature>
<comment type="caution">
    <text evidence="4">The sequence shown here is derived from an EMBL/GenBank/DDBJ whole genome shotgun (WGS) entry which is preliminary data.</text>
</comment>
<dbReference type="Proteomes" id="UP000451471">
    <property type="component" value="Unassembled WGS sequence"/>
</dbReference>
<feature type="domain" description="DUF7108" evidence="2">
    <location>
        <begin position="21"/>
        <end position="102"/>
    </location>
</feature>
<gene>
    <name evidence="4" type="ORF">GQS65_13225</name>
</gene>
<evidence type="ECO:0000259" key="3">
    <source>
        <dbReference type="Pfam" id="PF23420"/>
    </source>
</evidence>
<dbReference type="AlphaFoldDB" id="A0A6B0GTH4"/>
<dbReference type="RefSeq" id="WP_158205114.1">
    <property type="nucleotide sequence ID" value="NZ_WSZK01000023.1"/>
</dbReference>
<feature type="region of interest" description="Disordered" evidence="1">
    <location>
        <begin position="1"/>
        <end position="55"/>
    </location>
</feature>
<keyword evidence="5" id="KW-1185">Reference proteome</keyword>
<dbReference type="Pfam" id="PF23420">
    <property type="entry name" value="DUF7108_C"/>
    <property type="match status" value="1"/>
</dbReference>
<reference evidence="4 5" key="1">
    <citation type="submission" date="2019-12" db="EMBL/GenBank/DDBJ databases">
        <title>Halocatena pleomorpha gen. nov. sp. nov., an extremely halophilic archaeon of family Halobacteriaceae isolated from saltpan soil.</title>
        <authorList>
            <person name="Pal Y."/>
            <person name="Verma A."/>
            <person name="Krishnamurthi S."/>
            <person name="Kumar P."/>
        </authorList>
    </citation>
    <scope>NUCLEOTIDE SEQUENCE [LARGE SCALE GENOMIC DNA]</scope>
    <source>
        <strain evidence="4 5">JCM 16495</strain>
    </source>
</reference>
<dbReference type="EMBL" id="WSZK01000023">
    <property type="protein sequence ID" value="MWG35435.1"/>
    <property type="molecule type" value="Genomic_DNA"/>
</dbReference>
<accession>A0A6B0GTH4</accession>
<sequence length="195" mass="21746">MTDDTPTPESLTSEESADDTLPEPVAEEAERLTRLARDAADPSEASAARDQRDSVLDDHEFLARERDDDVLVLHPAEWADEDGSVRVERVDDTDRAVEIPLEAPNDDADWDAVDAHNRAIVATVRDHHGEVHGDNAAAFADFMGNHYLKPIEAATDRMRAEFLAEYFPRNAWPSADQRALVEESVEKTMAVARDR</sequence>
<dbReference type="Pfam" id="PF23418">
    <property type="entry name" value="DUF7108"/>
    <property type="match status" value="1"/>
</dbReference>
<evidence type="ECO:0000313" key="5">
    <source>
        <dbReference type="Proteomes" id="UP000451471"/>
    </source>
</evidence>
<dbReference type="InterPro" id="IPR056494">
    <property type="entry name" value="DUF7108_C"/>
</dbReference>
<protein>
    <submittedName>
        <fullName evidence="4">RnhA operon protein</fullName>
    </submittedName>
</protein>
<evidence type="ECO:0000259" key="2">
    <source>
        <dbReference type="Pfam" id="PF23418"/>
    </source>
</evidence>